<accession>A0A2R8B4L3</accession>
<dbReference type="AlphaFoldDB" id="A0A2R8B4L3"/>
<reference evidence="2 3" key="1">
    <citation type="submission" date="2018-03" db="EMBL/GenBank/DDBJ databases">
        <authorList>
            <person name="Keele B.F."/>
        </authorList>
    </citation>
    <scope>NUCLEOTIDE SEQUENCE [LARGE SCALE GENOMIC DNA]</scope>
    <source>
        <strain evidence="2 3">CECT 8626</strain>
    </source>
</reference>
<dbReference type="Gene3D" id="3.40.50.2300">
    <property type="match status" value="1"/>
</dbReference>
<name>A0A2R8B4L3_9RHOB</name>
<evidence type="ECO:0000256" key="1">
    <source>
        <dbReference type="SAM" id="SignalP"/>
    </source>
</evidence>
<dbReference type="InterPro" id="IPR028082">
    <property type="entry name" value="Peripla_BP_I"/>
</dbReference>
<dbReference type="EMBL" id="OMOQ01000001">
    <property type="protein sequence ID" value="SPH17551.1"/>
    <property type="molecule type" value="Genomic_DNA"/>
</dbReference>
<sequence length="158" mass="17181">MHSVLKKLALATAVAAAPLIAASGASDEGERYILVSHAPDSDFWWNTIKNGMALAGEQMNVEVEYRNPPTGDIADMARIIDQAAASRPDSTPRMTASRCSSVSIIRSSNPRWPSAARALQTDWVLDWGPRCSTAAPIRPRSRTAIWPIFRPIPTPMPS</sequence>
<dbReference type="Proteomes" id="UP000244924">
    <property type="component" value="Unassembled WGS sequence"/>
</dbReference>
<gene>
    <name evidence="2" type="ORF">DEA8626_01074</name>
</gene>
<proteinExistence type="predicted"/>
<evidence type="ECO:0000313" key="3">
    <source>
        <dbReference type="Proteomes" id="UP000244924"/>
    </source>
</evidence>
<evidence type="ECO:0008006" key="4">
    <source>
        <dbReference type="Google" id="ProtNLM"/>
    </source>
</evidence>
<protein>
    <recommendedName>
        <fullName evidence="4">Periplasmic binding protein domain-containing protein</fullName>
    </recommendedName>
</protein>
<keyword evidence="1" id="KW-0732">Signal</keyword>
<evidence type="ECO:0000313" key="2">
    <source>
        <dbReference type="EMBL" id="SPH17551.1"/>
    </source>
</evidence>
<feature type="chain" id="PRO_5015354578" description="Periplasmic binding protein domain-containing protein" evidence="1">
    <location>
        <begin position="22"/>
        <end position="158"/>
    </location>
</feature>
<feature type="signal peptide" evidence="1">
    <location>
        <begin position="1"/>
        <end position="21"/>
    </location>
</feature>
<dbReference type="SUPFAM" id="SSF53822">
    <property type="entry name" value="Periplasmic binding protein-like I"/>
    <property type="match status" value="1"/>
</dbReference>
<keyword evidence="3" id="KW-1185">Reference proteome</keyword>
<organism evidence="2 3">
    <name type="scientific">Albidovulum aquaemixtae</name>
    <dbReference type="NCBI Taxonomy" id="1542388"/>
    <lineage>
        <taxon>Bacteria</taxon>
        <taxon>Pseudomonadati</taxon>
        <taxon>Pseudomonadota</taxon>
        <taxon>Alphaproteobacteria</taxon>
        <taxon>Rhodobacterales</taxon>
        <taxon>Paracoccaceae</taxon>
        <taxon>Albidovulum</taxon>
    </lineage>
</organism>